<feature type="domain" description="N-acetyltransferase" evidence="1">
    <location>
        <begin position="20"/>
        <end position="192"/>
    </location>
</feature>
<dbReference type="SUPFAM" id="SSF55729">
    <property type="entry name" value="Acyl-CoA N-acyltransferases (Nat)"/>
    <property type="match status" value="1"/>
</dbReference>
<dbReference type="RefSeq" id="WP_347325085.1">
    <property type="nucleotide sequence ID" value="NZ_JBCGUH010000005.1"/>
</dbReference>
<sequence>MNNVSIYGESAPFLLKSRDIVLREFVLEDLDEFCDITAQLHIREFLPDWYVDKETRRLWLSHYEIPDNREFLAAAARNGQIEDRILRLAVIERSTGHFIGWCCTGTKDELPQPNREIVYGISAFQRGKGYMTQAVQTLSEWLFAHTDTQIVHGLARPDNIASNLVLQKCGFESLGDTKLEDGVHRHYVRKKL</sequence>
<reference evidence="3" key="1">
    <citation type="journal article" date="2019" name="Int. J. Syst. Evol. Microbiol.">
        <title>The Global Catalogue of Microorganisms (GCM) 10K type strain sequencing project: providing services to taxonomists for standard genome sequencing and annotation.</title>
        <authorList>
            <consortium name="The Broad Institute Genomics Platform"/>
            <consortium name="The Broad Institute Genome Sequencing Center for Infectious Disease"/>
            <person name="Wu L."/>
            <person name="Ma J."/>
        </authorList>
    </citation>
    <scope>NUCLEOTIDE SEQUENCE [LARGE SCALE GENOMIC DNA]</scope>
    <source>
        <strain evidence="3">CCUG 54950</strain>
    </source>
</reference>
<evidence type="ECO:0000313" key="3">
    <source>
        <dbReference type="Proteomes" id="UP001597233"/>
    </source>
</evidence>
<proteinExistence type="predicted"/>
<evidence type="ECO:0000313" key="2">
    <source>
        <dbReference type="EMBL" id="MFD1887433.1"/>
    </source>
</evidence>
<dbReference type="GO" id="GO:0016746">
    <property type="term" value="F:acyltransferase activity"/>
    <property type="evidence" value="ECO:0007669"/>
    <property type="project" value="UniProtKB-KW"/>
</dbReference>
<name>A0ABW4RPN2_9BACL</name>
<keyword evidence="2" id="KW-0808">Transferase</keyword>
<dbReference type="EC" id="2.3.-.-" evidence="2"/>
<dbReference type="PROSITE" id="PS51186">
    <property type="entry name" value="GNAT"/>
    <property type="match status" value="1"/>
</dbReference>
<organism evidence="2 3">
    <name type="scientific">Paenibacillus wenxiniae</name>
    <dbReference type="NCBI Taxonomy" id="1636843"/>
    <lineage>
        <taxon>Bacteria</taxon>
        <taxon>Bacillati</taxon>
        <taxon>Bacillota</taxon>
        <taxon>Bacilli</taxon>
        <taxon>Bacillales</taxon>
        <taxon>Paenibacillaceae</taxon>
        <taxon>Paenibacillus</taxon>
    </lineage>
</organism>
<dbReference type="Proteomes" id="UP001597233">
    <property type="component" value="Unassembled WGS sequence"/>
</dbReference>
<dbReference type="PANTHER" id="PTHR43792:SF9">
    <property type="entry name" value="RIBOSOMAL-PROTEIN-ALANINE ACETYLTRANSFERASE"/>
    <property type="match status" value="1"/>
</dbReference>
<accession>A0ABW4RPN2</accession>
<keyword evidence="3" id="KW-1185">Reference proteome</keyword>
<dbReference type="EMBL" id="JBHUEH010000023">
    <property type="protein sequence ID" value="MFD1887433.1"/>
    <property type="molecule type" value="Genomic_DNA"/>
</dbReference>
<keyword evidence="2" id="KW-0012">Acyltransferase</keyword>
<evidence type="ECO:0000259" key="1">
    <source>
        <dbReference type="PROSITE" id="PS51186"/>
    </source>
</evidence>
<protein>
    <submittedName>
        <fullName evidence="2">GNAT family N-acetyltransferase</fullName>
        <ecNumber evidence="2">2.3.-.-</ecNumber>
    </submittedName>
</protein>
<gene>
    <name evidence="2" type="ORF">ACFSC9_18205</name>
</gene>
<dbReference type="InterPro" id="IPR051531">
    <property type="entry name" value="N-acetyltransferase"/>
</dbReference>
<dbReference type="PANTHER" id="PTHR43792">
    <property type="entry name" value="GNAT FAMILY, PUTATIVE (AFU_ORTHOLOGUE AFUA_3G00765)-RELATED-RELATED"/>
    <property type="match status" value="1"/>
</dbReference>
<comment type="caution">
    <text evidence="2">The sequence shown here is derived from an EMBL/GenBank/DDBJ whole genome shotgun (WGS) entry which is preliminary data.</text>
</comment>
<dbReference type="Pfam" id="PF13302">
    <property type="entry name" value="Acetyltransf_3"/>
    <property type="match status" value="1"/>
</dbReference>
<dbReference type="InterPro" id="IPR016181">
    <property type="entry name" value="Acyl_CoA_acyltransferase"/>
</dbReference>
<dbReference type="InterPro" id="IPR000182">
    <property type="entry name" value="GNAT_dom"/>
</dbReference>
<dbReference type="Gene3D" id="3.40.630.30">
    <property type="match status" value="1"/>
</dbReference>